<name>A0A2P2PLU8_RHIMU</name>
<accession>A0A2P2PLU8</accession>
<reference evidence="1" key="1">
    <citation type="submission" date="2018-02" db="EMBL/GenBank/DDBJ databases">
        <title>Rhizophora mucronata_Transcriptome.</title>
        <authorList>
            <person name="Meera S.P."/>
            <person name="Sreeshan A."/>
            <person name="Augustine A."/>
        </authorList>
    </citation>
    <scope>NUCLEOTIDE SEQUENCE</scope>
    <source>
        <tissue evidence="1">Leaf</tissue>
    </source>
</reference>
<organism evidence="1">
    <name type="scientific">Rhizophora mucronata</name>
    <name type="common">Asiatic mangrove</name>
    <dbReference type="NCBI Taxonomy" id="61149"/>
    <lineage>
        <taxon>Eukaryota</taxon>
        <taxon>Viridiplantae</taxon>
        <taxon>Streptophyta</taxon>
        <taxon>Embryophyta</taxon>
        <taxon>Tracheophyta</taxon>
        <taxon>Spermatophyta</taxon>
        <taxon>Magnoliopsida</taxon>
        <taxon>eudicotyledons</taxon>
        <taxon>Gunneridae</taxon>
        <taxon>Pentapetalae</taxon>
        <taxon>rosids</taxon>
        <taxon>fabids</taxon>
        <taxon>Malpighiales</taxon>
        <taxon>Rhizophoraceae</taxon>
        <taxon>Rhizophora</taxon>
    </lineage>
</organism>
<sequence>MSQQTSKDLGFKAFSMLLHLNSYKFF</sequence>
<evidence type="ECO:0000313" key="1">
    <source>
        <dbReference type="EMBL" id="MBX55714.1"/>
    </source>
</evidence>
<dbReference type="EMBL" id="GGEC01075230">
    <property type="protein sequence ID" value="MBX55714.1"/>
    <property type="molecule type" value="Transcribed_RNA"/>
</dbReference>
<proteinExistence type="predicted"/>
<dbReference type="AlphaFoldDB" id="A0A2P2PLU8"/>
<protein>
    <submittedName>
        <fullName evidence="1">Uncharacterized protein</fullName>
    </submittedName>
</protein>